<sequence>MENNQNRNYDRDEHDYKVKNNLLSEDQPNQIKPNEHHRDGEQFEEFSTEQPNRQDDDDRKINIPPGTEDEKWKTDQNLEDDFYQNNDEEDQRNPLKQDRDI</sequence>
<feature type="compositionally biased region" description="Basic and acidic residues" evidence="1">
    <location>
        <begin position="91"/>
        <end position="101"/>
    </location>
</feature>
<feature type="compositionally biased region" description="Basic and acidic residues" evidence="1">
    <location>
        <begin position="52"/>
        <end position="61"/>
    </location>
</feature>
<evidence type="ECO:0000313" key="3">
    <source>
        <dbReference type="Proteomes" id="UP000028715"/>
    </source>
</evidence>
<feature type="compositionally biased region" description="Basic and acidic residues" evidence="1">
    <location>
        <begin position="8"/>
        <end position="18"/>
    </location>
</feature>
<accession>A0A085ZF06</accession>
<dbReference type="RefSeq" id="WP_035689756.1">
    <property type="nucleotide sequence ID" value="NZ_JPRL01000003.1"/>
</dbReference>
<keyword evidence="3" id="KW-1185">Reference proteome</keyword>
<feature type="compositionally biased region" description="Acidic residues" evidence="1">
    <location>
        <begin position="77"/>
        <end position="90"/>
    </location>
</feature>
<dbReference type="EMBL" id="JPRL01000003">
    <property type="protein sequence ID" value="KFF03020.1"/>
    <property type="molecule type" value="Genomic_DNA"/>
</dbReference>
<protein>
    <submittedName>
        <fullName evidence="2">Uncharacterized protein</fullName>
    </submittedName>
</protein>
<dbReference type="AlphaFoldDB" id="A0A085ZF06"/>
<evidence type="ECO:0000256" key="1">
    <source>
        <dbReference type="SAM" id="MobiDB-lite"/>
    </source>
</evidence>
<feature type="compositionally biased region" description="Polar residues" evidence="1">
    <location>
        <begin position="21"/>
        <end position="32"/>
    </location>
</feature>
<evidence type="ECO:0000313" key="2">
    <source>
        <dbReference type="EMBL" id="KFF03020.1"/>
    </source>
</evidence>
<name>A0A085ZF06_9FLAO</name>
<organism evidence="2 3">
    <name type="scientific">Flavobacterium reichenbachii</name>
    <dbReference type="NCBI Taxonomy" id="362418"/>
    <lineage>
        <taxon>Bacteria</taxon>
        <taxon>Pseudomonadati</taxon>
        <taxon>Bacteroidota</taxon>
        <taxon>Flavobacteriia</taxon>
        <taxon>Flavobacteriales</taxon>
        <taxon>Flavobacteriaceae</taxon>
        <taxon>Flavobacterium</taxon>
    </lineage>
</organism>
<reference evidence="2 3" key="1">
    <citation type="submission" date="2014-07" db="EMBL/GenBank/DDBJ databases">
        <title>Genome of Flavobacterium reichenbachii LMG 25512.</title>
        <authorList>
            <person name="Stropko S.J."/>
            <person name="Pipes S.E."/>
            <person name="Newman J.D."/>
        </authorList>
    </citation>
    <scope>NUCLEOTIDE SEQUENCE [LARGE SCALE GENOMIC DNA]</scope>
    <source>
        <strain evidence="2 3">LMG 25512</strain>
    </source>
</reference>
<proteinExistence type="predicted"/>
<comment type="caution">
    <text evidence="2">The sequence shown here is derived from an EMBL/GenBank/DDBJ whole genome shotgun (WGS) entry which is preliminary data.</text>
</comment>
<feature type="region of interest" description="Disordered" evidence="1">
    <location>
        <begin position="1"/>
        <end position="101"/>
    </location>
</feature>
<gene>
    <name evidence="2" type="ORF">IW19_23075</name>
</gene>
<dbReference type="Proteomes" id="UP000028715">
    <property type="component" value="Unassembled WGS sequence"/>
</dbReference>